<dbReference type="InterPro" id="IPR050595">
    <property type="entry name" value="Bact_response_regulator"/>
</dbReference>
<keyword evidence="5" id="KW-1185">Reference proteome</keyword>
<accession>A0ABU9T8W5</accession>
<gene>
    <name evidence="4" type="ORF">WNY59_13355</name>
</gene>
<dbReference type="Proteomes" id="UP001477870">
    <property type="component" value="Unassembled WGS sequence"/>
</dbReference>
<dbReference type="Pfam" id="PF00072">
    <property type="entry name" value="Response_reg"/>
    <property type="match status" value="1"/>
</dbReference>
<dbReference type="SMART" id="SM00448">
    <property type="entry name" value="REC"/>
    <property type="match status" value="1"/>
</dbReference>
<evidence type="ECO:0000313" key="5">
    <source>
        <dbReference type="Proteomes" id="UP001477870"/>
    </source>
</evidence>
<evidence type="ECO:0000259" key="3">
    <source>
        <dbReference type="PROSITE" id="PS50110"/>
    </source>
</evidence>
<dbReference type="RefSeq" id="WP_342848857.1">
    <property type="nucleotide sequence ID" value="NZ_JBBMQO010000007.1"/>
</dbReference>
<evidence type="ECO:0000256" key="2">
    <source>
        <dbReference type="PROSITE-ProRule" id="PRU00169"/>
    </source>
</evidence>
<organism evidence="4 5">
    <name type="scientific">Ahrensia kielensis</name>
    <dbReference type="NCBI Taxonomy" id="76980"/>
    <lineage>
        <taxon>Bacteria</taxon>
        <taxon>Pseudomonadati</taxon>
        <taxon>Pseudomonadota</taxon>
        <taxon>Alphaproteobacteria</taxon>
        <taxon>Hyphomicrobiales</taxon>
        <taxon>Ahrensiaceae</taxon>
        <taxon>Ahrensia</taxon>
    </lineage>
</organism>
<dbReference type="PANTHER" id="PTHR44591">
    <property type="entry name" value="STRESS RESPONSE REGULATOR PROTEIN 1"/>
    <property type="match status" value="1"/>
</dbReference>
<protein>
    <submittedName>
        <fullName evidence="4">Response regulator</fullName>
    </submittedName>
</protein>
<reference evidence="4 5" key="1">
    <citation type="submission" date="2024-03" db="EMBL/GenBank/DDBJ databases">
        <title>Community enrichment and isolation of bacterial strains for fucoidan degradation.</title>
        <authorList>
            <person name="Sichert A."/>
        </authorList>
    </citation>
    <scope>NUCLEOTIDE SEQUENCE [LARGE SCALE GENOMIC DNA]</scope>
    <source>
        <strain evidence="4 5">AS62</strain>
    </source>
</reference>
<sequence>MSTVLVVDDDASVRTFTARALMLDGHDVDQADDGDVALEMIVEKNGAYDLVLSDIRMPAMDGIEMAKTAVKDFPDLKILLMTGFAEQRERASDLSKIIIDVVPKPFSLADIRQAVKAALETERP</sequence>
<proteinExistence type="predicted"/>
<dbReference type="EMBL" id="JBBMQO010000007">
    <property type="protein sequence ID" value="MEM5502577.1"/>
    <property type="molecule type" value="Genomic_DNA"/>
</dbReference>
<dbReference type="Gene3D" id="3.40.50.2300">
    <property type="match status" value="1"/>
</dbReference>
<dbReference type="CDD" id="cd17546">
    <property type="entry name" value="REC_hyHK_CKI1_RcsC-like"/>
    <property type="match status" value="1"/>
</dbReference>
<dbReference type="SUPFAM" id="SSF52172">
    <property type="entry name" value="CheY-like"/>
    <property type="match status" value="1"/>
</dbReference>
<dbReference type="InterPro" id="IPR001789">
    <property type="entry name" value="Sig_transdc_resp-reg_receiver"/>
</dbReference>
<comment type="caution">
    <text evidence="4">The sequence shown here is derived from an EMBL/GenBank/DDBJ whole genome shotgun (WGS) entry which is preliminary data.</text>
</comment>
<dbReference type="PROSITE" id="PS50110">
    <property type="entry name" value="RESPONSE_REGULATORY"/>
    <property type="match status" value="1"/>
</dbReference>
<evidence type="ECO:0000256" key="1">
    <source>
        <dbReference type="ARBA" id="ARBA00022553"/>
    </source>
</evidence>
<dbReference type="PANTHER" id="PTHR44591:SF21">
    <property type="entry name" value="TWO-COMPONENT RESPONSE REGULATOR"/>
    <property type="match status" value="1"/>
</dbReference>
<dbReference type="InterPro" id="IPR011006">
    <property type="entry name" value="CheY-like_superfamily"/>
</dbReference>
<evidence type="ECO:0000313" key="4">
    <source>
        <dbReference type="EMBL" id="MEM5502577.1"/>
    </source>
</evidence>
<feature type="domain" description="Response regulatory" evidence="3">
    <location>
        <begin position="3"/>
        <end position="119"/>
    </location>
</feature>
<name>A0ABU9T8W5_9HYPH</name>
<keyword evidence="1 2" id="KW-0597">Phosphoprotein</keyword>
<feature type="modified residue" description="4-aspartylphosphate" evidence="2">
    <location>
        <position position="54"/>
    </location>
</feature>